<protein>
    <recommendedName>
        <fullName evidence="1">SGNH domain-containing protein</fullName>
    </recommendedName>
</protein>
<evidence type="ECO:0000259" key="1">
    <source>
        <dbReference type="Pfam" id="PF19040"/>
    </source>
</evidence>
<evidence type="ECO:0000313" key="2">
    <source>
        <dbReference type="EMBL" id="PIC25286.1"/>
    </source>
</evidence>
<dbReference type="EMBL" id="PDUG01000005">
    <property type="protein sequence ID" value="PIC25286.1"/>
    <property type="molecule type" value="Genomic_DNA"/>
</dbReference>
<proteinExistence type="predicted"/>
<feature type="domain" description="SGNH" evidence="1">
    <location>
        <begin position="77"/>
        <end position="201"/>
    </location>
</feature>
<dbReference type="AlphaFoldDB" id="A0A2G5TE09"/>
<dbReference type="PANTHER" id="PTHR23028:SF107">
    <property type="entry name" value="ACYLTRANSFERASE"/>
    <property type="match status" value="1"/>
</dbReference>
<dbReference type="GO" id="GO:0000271">
    <property type="term" value="P:polysaccharide biosynthetic process"/>
    <property type="evidence" value="ECO:0007669"/>
    <property type="project" value="TreeGrafter"/>
</dbReference>
<dbReference type="OrthoDB" id="5872632at2759"/>
<dbReference type="Pfam" id="PF19040">
    <property type="entry name" value="SGNH"/>
    <property type="match status" value="1"/>
</dbReference>
<evidence type="ECO:0000313" key="3">
    <source>
        <dbReference type="Proteomes" id="UP000230233"/>
    </source>
</evidence>
<name>A0A2G5TE09_9PELO</name>
<dbReference type="InterPro" id="IPR050879">
    <property type="entry name" value="Acyltransferase_3"/>
</dbReference>
<dbReference type="Proteomes" id="UP000230233">
    <property type="component" value="Chromosome V"/>
</dbReference>
<gene>
    <name evidence="2" type="primary">Cnig_chr_V.g18274</name>
    <name evidence="2" type="ORF">B9Z55_018274</name>
</gene>
<accession>A0A2G5TE09</accession>
<reference evidence="3" key="1">
    <citation type="submission" date="2017-10" db="EMBL/GenBank/DDBJ databases">
        <title>Rapid genome shrinkage in a self-fertile nematode reveals novel sperm competition proteins.</title>
        <authorList>
            <person name="Yin D."/>
            <person name="Schwarz E.M."/>
            <person name="Thomas C.G."/>
            <person name="Felde R.L."/>
            <person name="Korf I.F."/>
            <person name="Cutter A.D."/>
            <person name="Schartner C.M."/>
            <person name="Ralston E.J."/>
            <person name="Meyer B.J."/>
            <person name="Haag E.S."/>
        </authorList>
    </citation>
    <scope>NUCLEOTIDE SEQUENCE [LARGE SCALE GENOMIC DNA]</scope>
    <source>
        <strain evidence="3">JU1422</strain>
    </source>
</reference>
<dbReference type="GO" id="GO:0016020">
    <property type="term" value="C:membrane"/>
    <property type="evidence" value="ECO:0007669"/>
    <property type="project" value="TreeGrafter"/>
</dbReference>
<dbReference type="PANTHER" id="PTHR23028">
    <property type="entry name" value="ACETYLTRANSFERASE"/>
    <property type="match status" value="1"/>
</dbReference>
<comment type="caution">
    <text evidence="2">The sequence shown here is derived from an EMBL/GenBank/DDBJ whole genome shotgun (WGS) entry which is preliminary data.</text>
</comment>
<dbReference type="InterPro" id="IPR043968">
    <property type="entry name" value="SGNH"/>
</dbReference>
<organism evidence="2 3">
    <name type="scientific">Caenorhabditis nigoni</name>
    <dbReference type="NCBI Taxonomy" id="1611254"/>
    <lineage>
        <taxon>Eukaryota</taxon>
        <taxon>Metazoa</taxon>
        <taxon>Ecdysozoa</taxon>
        <taxon>Nematoda</taxon>
        <taxon>Chromadorea</taxon>
        <taxon>Rhabditida</taxon>
        <taxon>Rhabditina</taxon>
        <taxon>Rhabditomorpha</taxon>
        <taxon>Rhabditoidea</taxon>
        <taxon>Rhabditidae</taxon>
        <taxon>Peloderinae</taxon>
        <taxon>Caenorhabditis</taxon>
    </lineage>
</organism>
<keyword evidence="3" id="KW-1185">Reference proteome</keyword>
<sequence>MTGHWIISLRWNSGIQVNIRSLRGQQSDREGANSLRQVKMSETGSHGSHRAPIQNRRKEAGINGYMEQIKLPVQDNDPLACQVNETVAFYEKFVKKLYILDAHPLYHGYFLHIFLHRLMMNYDNFEFLHLNKKLADQEMRPVKKRFSQITCNKCHFFDLSHVFVDGDKYLTFDRNTMLSYVDNSVHLTSAEIKLCEPVFEKTVREIMQSS</sequence>